<organism evidence="4">
    <name type="scientific">Mytilinidion resinicola</name>
    <dbReference type="NCBI Taxonomy" id="574789"/>
    <lineage>
        <taxon>Eukaryota</taxon>
        <taxon>Fungi</taxon>
        <taxon>Dikarya</taxon>
        <taxon>Ascomycota</taxon>
        <taxon>Pezizomycotina</taxon>
        <taxon>Dothideomycetes</taxon>
        <taxon>Pleosporomycetidae</taxon>
        <taxon>Mytilinidiales</taxon>
        <taxon>Mytilinidiaceae</taxon>
        <taxon>Mytilinidion</taxon>
    </lineage>
</organism>
<dbReference type="PANTHER" id="PTHR45614:SF265">
    <property type="entry name" value="MYB-LIKE DOMAIN-CONTAINING PROTEIN-RELATED"/>
    <property type="match status" value="1"/>
</dbReference>
<dbReference type="EMBL" id="MU003692">
    <property type="protein sequence ID" value="KAF2816908.1"/>
    <property type="molecule type" value="Genomic_DNA"/>
</dbReference>
<dbReference type="PANTHER" id="PTHR45614">
    <property type="entry name" value="MYB PROTEIN-RELATED"/>
    <property type="match status" value="1"/>
</dbReference>
<dbReference type="Pfam" id="PF13921">
    <property type="entry name" value="Myb_DNA-bind_6"/>
    <property type="match status" value="1"/>
</dbReference>
<reference evidence="6" key="2">
    <citation type="submission" date="2020-04" db="EMBL/GenBank/DDBJ databases">
        <authorList>
            <consortium name="NCBI Genome Project"/>
        </authorList>
    </citation>
    <scope>NUCLEOTIDE SEQUENCE</scope>
    <source>
        <strain evidence="6">CBS 304.34</strain>
    </source>
</reference>
<dbReference type="OrthoDB" id="2143914at2759"/>
<sequence>MVFAARALVLVWLYCSSTREGTRVFCFFYKSLLLLCKQTLFFLSVFMARQPRKWTTAEDQVLKAEVSMQLITGEVKDWCRYVEEGSIGDKPELNSISIASSLPGRTNKDCRKRWHNAVAGGLKKGQWAKSEDVLLTTGVERHGQRWTLVAEIVGSRSADQCAKRWQQSLNPELDLSEWKAEEDELLLKAVERYGRHWKEIQHAHFASRSKNCIKNRWTVLLRRSQHQGLELFSRDRGSLHFDSLEKDLEDESIDSDGMDDDSGVSVSFGRSPRTPSFDHCSSLVADDSSSMSWTPSESVCASTNGSDLGNLTSISVDNNFEQIDFAAATSWPWQESMADPSLYSGVGTVGGYAQPGFDSFDSSQSAYSATVFPGRLPYNSSPSMSNYPSGLITNGNSTYACSSPVQDSQSAVEVTLRFNKPDTAMMNNLMNLVRVERDV</sequence>
<dbReference type="Proteomes" id="UP000504636">
    <property type="component" value="Unplaced"/>
</dbReference>
<gene>
    <name evidence="4 6" type="ORF">BDZ99DRAFT_564730</name>
</gene>
<dbReference type="GO" id="GO:0005634">
    <property type="term" value="C:nucleus"/>
    <property type="evidence" value="ECO:0007669"/>
    <property type="project" value="TreeGrafter"/>
</dbReference>
<dbReference type="CDD" id="cd11660">
    <property type="entry name" value="SANT_TRF"/>
    <property type="match status" value="1"/>
</dbReference>
<dbReference type="GO" id="GO:0000981">
    <property type="term" value="F:DNA-binding transcription factor activity, RNA polymerase II-specific"/>
    <property type="evidence" value="ECO:0007669"/>
    <property type="project" value="TreeGrafter"/>
</dbReference>
<feature type="region of interest" description="Disordered" evidence="1">
    <location>
        <begin position="251"/>
        <end position="270"/>
    </location>
</feature>
<feature type="compositionally biased region" description="Acidic residues" evidence="1">
    <location>
        <begin position="251"/>
        <end position="262"/>
    </location>
</feature>
<dbReference type="InterPro" id="IPR017930">
    <property type="entry name" value="Myb_dom"/>
</dbReference>
<evidence type="ECO:0000313" key="5">
    <source>
        <dbReference type="Proteomes" id="UP000504636"/>
    </source>
</evidence>
<evidence type="ECO:0000256" key="1">
    <source>
        <dbReference type="SAM" id="MobiDB-lite"/>
    </source>
</evidence>
<evidence type="ECO:0008006" key="7">
    <source>
        <dbReference type="Google" id="ProtNLM"/>
    </source>
</evidence>
<dbReference type="GeneID" id="54468285"/>
<protein>
    <recommendedName>
        <fullName evidence="7">Homeodomain-like protein</fullName>
    </recommendedName>
</protein>
<dbReference type="CDD" id="cd00167">
    <property type="entry name" value="SANT"/>
    <property type="match status" value="2"/>
</dbReference>
<dbReference type="RefSeq" id="XP_033583872.1">
    <property type="nucleotide sequence ID" value="XM_033727392.1"/>
</dbReference>
<evidence type="ECO:0000259" key="3">
    <source>
        <dbReference type="PROSITE" id="PS51294"/>
    </source>
</evidence>
<keyword evidence="5" id="KW-1185">Reference proteome</keyword>
<evidence type="ECO:0000313" key="6">
    <source>
        <dbReference type="RefSeq" id="XP_033583872.1"/>
    </source>
</evidence>
<dbReference type="AlphaFoldDB" id="A0A6A6Z7X6"/>
<proteinExistence type="predicted"/>
<dbReference type="GO" id="GO:0000978">
    <property type="term" value="F:RNA polymerase II cis-regulatory region sequence-specific DNA binding"/>
    <property type="evidence" value="ECO:0007669"/>
    <property type="project" value="TreeGrafter"/>
</dbReference>
<dbReference type="InterPro" id="IPR001005">
    <property type="entry name" value="SANT/Myb"/>
</dbReference>
<evidence type="ECO:0000259" key="2">
    <source>
        <dbReference type="PROSITE" id="PS50090"/>
    </source>
</evidence>
<reference evidence="4 6" key="1">
    <citation type="journal article" date="2020" name="Stud. Mycol.">
        <title>101 Dothideomycetes genomes: a test case for predicting lifestyles and emergence of pathogens.</title>
        <authorList>
            <person name="Haridas S."/>
            <person name="Albert R."/>
            <person name="Binder M."/>
            <person name="Bloem J."/>
            <person name="Labutti K."/>
            <person name="Salamov A."/>
            <person name="Andreopoulos B."/>
            <person name="Baker S."/>
            <person name="Barry K."/>
            <person name="Bills G."/>
            <person name="Bluhm B."/>
            <person name="Cannon C."/>
            <person name="Castanera R."/>
            <person name="Culley D."/>
            <person name="Daum C."/>
            <person name="Ezra D."/>
            <person name="Gonzalez J."/>
            <person name="Henrissat B."/>
            <person name="Kuo A."/>
            <person name="Liang C."/>
            <person name="Lipzen A."/>
            <person name="Lutzoni F."/>
            <person name="Magnuson J."/>
            <person name="Mondo S."/>
            <person name="Nolan M."/>
            <person name="Ohm R."/>
            <person name="Pangilinan J."/>
            <person name="Park H.-J."/>
            <person name="Ramirez L."/>
            <person name="Alfaro M."/>
            <person name="Sun H."/>
            <person name="Tritt A."/>
            <person name="Yoshinaga Y."/>
            <person name="Zwiers L.-H."/>
            <person name="Turgeon B."/>
            <person name="Goodwin S."/>
            <person name="Spatafora J."/>
            <person name="Crous P."/>
            <person name="Grigoriev I."/>
        </authorList>
    </citation>
    <scope>NUCLEOTIDE SEQUENCE</scope>
    <source>
        <strain evidence="4 6">CBS 304.34</strain>
    </source>
</reference>
<dbReference type="PROSITE" id="PS50090">
    <property type="entry name" value="MYB_LIKE"/>
    <property type="match status" value="3"/>
</dbReference>
<accession>A0A6A6Z7X6</accession>
<dbReference type="InterPro" id="IPR009057">
    <property type="entry name" value="Homeodomain-like_sf"/>
</dbReference>
<dbReference type="InterPro" id="IPR050560">
    <property type="entry name" value="MYB_TF"/>
</dbReference>
<name>A0A6A6Z7X6_9PEZI</name>
<dbReference type="PROSITE" id="PS51294">
    <property type="entry name" value="HTH_MYB"/>
    <property type="match status" value="2"/>
</dbReference>
<reference evidence="6" key="3">
    <citation type="submission" date="2025-04" db="UniProtKB">
        <authorList>
            <consortium name="RefSeq"/>
        </authorList>
    </citation>
    <scope>IDENTIFICATION</scope>
    <source>
        <strain evidence="6">CBS 304.34</strain>
    </source>
</reference>
<evidence type="ECO:0000313" key="4">
    <source>
        <dbReference type="EMBL" id="KAF2816908.1"/>
    </source>
</evidence>
<dbReference type="SUPFAM" id="SSF46689">
    <property type="entry name" value="Homeodomain-like"/>
    <property type="match status" value="2"/>
</dbReference>
<feature type="domain" description="HTH myb-type" evidence="3">
    <location>
        <begin position="178"/>
        <end position="225"/>
    </location>
</feature>
<feature type="domain" description="Myb-like" evidence="2">
    <location>
        <begin position="119"/>
        <end position="169"/>
    </location>
</feature>
<feature type="domain" description="Myb-like" evidence="2">
    <location>
        <begin position="53"/>
        <end position="118"/>
    </location>
</feature>
<dbReference type="SMART" id="SM00717">
    <property type="entry name" value="SANT"/>
    <property type="match status" value="3"/>
</dbReference>
<feature type="domain" description="Myb-like" evidence="2">
    <location>
        <begin position="170"/>
        <end position="221"/>
    </location>
</feature>
<feature type="domain" description="HTH myb-type" evidence="3">
    <location>
        <begin position="122"/>
        <end position="173"/>
    </location>
</feature>
<dbReference type="Gene3D" id="1.10.10.60">
    <property type="entry name" value="Homeodomain-like"/>
    <property type="match status" value="3"/>
</dbReference>